<comment type="catalytic activity">
    <reaction evidence="6">
        <text>3-phosphoshikimate + phosphoenolpyruvate = 5-O-(1-carboxyvinyl)-3-phosphoshikimate + phosphate</text>
        <dbReference type="Rhea" id="RHEA:21256"/>
        <dbReference type="ChEBI" id="CHEBI:43474"/>
        <dbReference type="ChEBI" id="CHEBI:57701"/>
        <dbReference type="ChEBI" id="CHEBI:58702"/>
        <dbReference type="ChEBI" id="CHEBI:145989"/>
        <dbReference type="EC" id="2.5.1.19"/>
    </reaction>
    <physiologicalReaction direction="left-to-right" evidence="6">
        <dbReference type="Rhea" id="RHEA:21257"/>
    </physiologicalReaction>
</comment>
<dbReference type="FunFam" id="3.65.10.10:FF:000011">
    <property type="entry name" value="3-phosphoshikimate 1-carboxyvinyltransferase"/>
    <property type="match status" value="1"/>
</dbReference>
<dbReference type="OrthoDB" id="9809920at2"/>
<feature type="binding site" evidence="7">
    <location>
        <position position="334"/>
    </location>
    <ligand>
        <name>3-phosphoshikimate</name>
        <dbReference type="ChEBI" id="CHEBI:145989"/>
    </ligand>
</feature>
<evidence type="ECO:0000256" key="1">
    <source>
        <dbReference type="ARBA" id="ARBA00004811"/>
    </source>
</evidence>
<keyword evidence="3 7" id="KW-0028">Amino-acid biosynthesis</keyword>
<comment type="caution">
    <text evidence="7">Lacks conserved residue(s) required for the propagation of feature annotation.</text>
</comment>
<keyword evidence="10" id="KW-1185">Reference proteome</keyword>
<dbReference type="InterPro" id="IPR013792">
    <property type="entry name" value="RNA3'P_cycl/enolpyr_Trfase_a/b"/>
</dbReference>
<feature type="binding site" evidence="7">
    <location>
        <position position="338"/>
    </location>
    <ligand>
        <name>phosphoenolpyruvate</name>
        <dbReference type="ChEBI" id="CHEBI:58702"/>
    </ligand>
</feature>
<feature type="binding site" evidence="7">
    <location>
        <position position="164"/>
    </location>
    <ligand>
        <name>3-phosphoshikimate</name>
        <dbReference type="ChEBI" id="CHEBI:145989"/>
    </ligand>
</feature>
<dbReference type="Gene3D" id="3.65.10.10">
    <property type="entry name" value="Enolpyruvate transferase domain"/>
    <property type="match status" value="2"/>
</dbReference>
<name>A0A2N9JEP0_9ACTN</name>
<dbReference type="GO" id="GO:0003866">
    <property type="term" value="F:3-phosphoshikimate 1-carboxyvinyltransferase activity"/>
    <property type="evidence" value="ECO:0007669"/>
    <property type="project" value="UniProtKB-UniRule"/>
</dbReference>
<comment type="subcellular location">
    <subcellularLocation>
        <location evidence="7">Cytoplasm</location>
    </subcellularLocation>
</comment>
<dbReference type="GO" id="GO:0009073">
    <property type="term" value="P:aromatic amino acid family biosynthetic process"/>
    <property type="evidence" value="ECO:0007669"/>
    <property type="project" value="UniProtKB-KW"/>
</dbReference>
<dbReference type="InterPro" id="IPR036968">
    <property type="entry name" value="Enolpyruvate_Tfrase_sf"/>
</dbReference>
<reference evidence="9 10" key="1">
    <citation type="submission" date="2018-02" db="EMBL/GenBank/DDBJ databases">
        <authorList>
            <person name="Cohen D.B."/>
            <person name="Kent A.D."/>
        </authorList>
    </citation>
    <scope>NUCLEOTIDE SEQUENCE [LARGE SCALE GENOMIC DNA]</scope>
    <source>
        <strain evidence="9">1</strain>
    </source>
</reference>
<feature type="active site" description="Proton acceptor" evidence="7">
    <location>
        <position position="307"/>
    </location>
</feature>
<evidence type="ECO:0000256" key="4">
    <source>
        <dbReference type="ARBA" id="ARBA00022679"/>
    </source>
</evidence>
<accession>A0A2N9JEP0</accession>
<evidence type="ECO:0000256" key="7">
    <source>
        <dbReference type="HAMAP-Rule" id="MF_00210"/>
    </source>
</evidence>
<dbReference type="GO" id="GO:0008652">
    <property type="term" value="P:amino acid biosynthetic process"/>
    <property type="evidence" value="ECO:0007669"/>
    <property type="project" value="UniProtKB-KW"/>
</dbReference>
<comment type="pathway">
    <text evidence="1 7">Metabolic intermediate biosynthesis; chorismate biosynthesis; chorismate from D-erythrose 4-phosphate and phosphoenolpyruvate: step 6/7.</text>
</comment>
<feature type="domain" description="Enolpyruvate transferase" evidence="8">
    <location>
        <begin position="11"/>
        <end position="410"/>
    </location>
</feature>
<dbReference type="NCBIfam" id="TIGR01356">
    <property type="entry name" value="aroA"/>
    <property type="match status" value="1"/>
</dbReference>
<dbReference type="Proteomes" id="UP000238164">
    <property type="component" value="Chromosome 1"/>
</dbReference>
<feature type="binding site" evidence="7">
    <location>
        <position position="379"/>
    </location>
    <ligand>
        <name>phosphoenolpyruvate</name>
        <dbReference type="ChEBI" id="CHEBI:58702"/>
    </ligand>
</feature>
<dbReference type="AlphaFoldDB" id="A0A2N9JEP0"/>
<evidence type="ECO:0000256" key="3">
    <source>
        <dbReference type="ARBA" id="ARBA00022605"/>
    </source>
</evidence>
<dbReference type="PANTHER" id="PTHR21090">
    <property type="entry name" value="AROM/DEHYDROQUINATE SYNTHASE"/>
    <property type="match status" value="1"/>
</dbReference>
<feature type="binding site" evidence="7">
    <location>
        <position position="28"/>
    </location>
    <ligand>
        <name>3-phosphoshikimate</name>
        <dbReference type="ChEBI" id="CHEBI:145989"/>
    </ligand>
</feature>
<dbReference type="EMBL" id="LT985188">
    <property type="protein sequence ID" value="SPD86213.1"/>
    <property type="molecule type" value="Genomic_DNA"/>
</dbReference>
<keyword evidence="5 7" id="KW-0057">Aromatic amino acid biosynthesis</keyword>
<evidence type="ECO:0000313" key="9">
    <source>
        <dbReference type="EMBL" id="SPD86213.1"/>
    </source>
</evidence>
<comment type="subunit">
    <text evidence="7">Monomer.</text>
</comment>
<feature type="binding site" evidence="7">
    <location>
        <position position="23"/>
    </location>
    <ligand>
        <name>3-phosphoshikimate</name>
        <dbReference type="ChEBI" id="CHEBI:145989"/>
    </ligand>
</feature>
<keyword evidence="7" id="KW-0963">Cytoplasm</keyword>
<feature type="binding site" evidence="7">
    <location>
        <position position="193"/>
    </location>
    <ligand>
        <name>3-phosphoshikimate</name>
        <dbReference type="ChEBI" id="CHEBI:145989"/>
    </ligand>
</feature>
<feature type="binding site" evidence="7">
    <location>
        <position position="166"/>
    </location>
    <ligand>
        <name>phosphoenolpyruvate</name>
        <dbReference type="ChEBI" id="CHEBI:58702"/>
    </ligand>
</feature>
<keyword evidence="4 7" id="KW-0808">Transferase</keyword>
<dbReference type="HAMAP" id="MF_00210">
    <property type="entry name" value="EPSP_synth"/>
    <property type="match status" value="1"/>
</dbReference>
<dbReference type="GO" id="GO:0009423">
    <property type="term" value="P:chorismate biosynthetic process"/>
    <property type="evidence" value="ECO:0007669"/>
    <property type="project" value="UniProtKB-UniRule"/>
</dbReference>
<protein>
    <recommendedName>
        <fullName evidence="7">3-phosphoshikimate 1-carboxyvinyltransferase</fullName>
        <ecNumber evidence="7">2.5.1.19</ecNumber>
    </recommendedName>
    <alternativeName>
        <fullName evidence="7">5-enolpyruvylshikimate-3-phosphate synthase</fullName>
        <shortName evidence="7">EPSP synthase</shortName>
        <shortName evidence="7">EPSPS</shortName>
    </alternativeName>
</protein>
<dbReference type="InterPro" id="IPR023193">
    <property type="entry name" value="EPSP_synthase_CS"/>
</dbReference>
<dbReference type="UniPathway" id="UPA00053">
    <property type="reaction ID" value="UER00089"/>
</dbReference>
<comment type="similarity">
    <text evidence="2 7">Belongs to the EPSP synthase family.</text>
</comment>
<dbReference type="InterPro" id="IPR006264">
    <property type="entry name" value="EPSP_synthase"/>
</dbReference>
<feature type="binding site" evidence="7">
    <location>
        <position position="92"/>
    </location>
    <ligand>
        <name>phosphoenolpyruvate</name>
        <dbReference type="ChEBI" id="CHEBI:58702"/>
    </ligand>
</feature>
<dbReference type="PIRSF" id="PIRSF000505">
    <property type="entry name" value="EPSPS"/>
    <property type="match status" value="1"/>
</dbReference>
<feature type="binding site" evidence="7">
    <location>
        <position position="23"/>
    </location>
    <ligand>
        <name>phosphoenolpyruvate</name>
        <dbReference type="ChEBI" id="CHEBI:58702"/>
    </ligand>
</feature>
<gene>
    <name evidence="7 9" type="primary">aroA</name>
    <name evidence="9" type="ORF">MPLG2_1177</name>
</gene>
<dbReference type="EC" id="2.5.1.19" evidence="7"/>
<feature type="binding site" evidence="7">
    <location>
        <position position="166"/>
    </location>
    <ligand>
        <name>3-phosphoshikimate</name>
        <dbReference type="ChEBI" id="CHEBI:145989"/>
    </ligand>
</feature>
<dbReference type="SUPFAM" id="SSF55205">
    <property type="entry name" value="EPT/RTPC-like"/>
    <property type="match status" value="1"/>
</dbReference>
<feature type="binding site" evidence="7">
    <location>
        <position position="24"/>
    </location>
    <ligand>
        <name>3-phosphoshikimate</name>
        <dbReference type="ChEBI" id="CHEBI:145989"/>
    </ligand>
</feature>
<comment type="function">
    <text evidence="7">Catalyzes the transfer of the enolpyruvyl moiety of phosphoenolpyruvate (PEP) to the 5-hydroxyl of shikimate-3-phosphate (S3P) to produce enolpyruvyl shikimate-3-phosphate and inorganic phosphate.</text>
</comment>
<dbReference type="RefSeq" id="WP_105185260.1">
    <property type="nucleotide sequence ID" value="NZ_BAAAGO010000018.1"/>
</dbReference>
<sequence length="420" mass="43189">MSPAAAPASAGPLSASIVVPGSKSATARGYVLAALAAGPSTLTGVLEARDTRLMRAALQGFGVRFTDLSDGVVRVTPPERFTPHDVHVGLAGTIMRFVPPLAALAHGASRFHGDVEAHDRPVAPLLLGLQRAGVSIDHPESLPFTVQGAGRVPGGAVTVDASGSSQFVSGLLLAGARFERGLDLRHRGGALPSRPHIGLTVAMLRDRGVAVVEPEPDHWVVAPGAIAARDETIEPDLINAATFLAAPLLVGGSVTTAWPDHTVQAADAILDVLAALGAEVVRRPGEVTVSGDGRVRGVDLDLSLTSELTCVAAALLAVADAPGTISGVAHVRGHETDRLAALETELNALGGRVQQTADGLRVTPAPLHGGVFHTYADHRMAHAGSLLALAVSGVELDDLTCTTKTLPDFAGLWQHLLGQR</sequence>
<evidence type="ECO:0000313" key="10">
    <source>
        <dbReference type="Proteomes" id="UP000238164"/>
    </source>
</evidence>
<evidence type="ECO:0000259" key="8">
    <source>
        <dbReference type="Pfam" id="PF00275"/>
    </source>
</evidence>
<dbReference type="InterPro" id="IPR001986">
    <property type="entry name" value="Enolpyruvate_Tfrase_dom"/>
</dbReference>
<evidence type="ECO:0000256" key="6">
    <source>
        <dbReference type="ARBA" id="ARBA00044633"/>
    </source>
</evidence>
<dbReference type="PROSITE" id="PS00885">
    <property type="entry name" value="EPSP_SYNTHASE_2"/>
    <property type="match status" value="1"/>
</dbReference>
<evidence type="ECO:0000256" key="5">
    <source>
        <dbReference type="ARBA" id="ARBA00023141"/>
    </source>
</evidence>
<proteinExistence type="inferred from homology"/>
<dbReference type="Pfam" id="PF00275">
    <property type="entry name" value="EPSP_synthase"/>
    <property type="match status" value="1"/>
</dbReference>
<evidence type="ECO:0000256" key="2">
    <source>
        <dbReference type="ARBA" id="ARBA00009948"/>
    </source>
</evidence>
<organism evidence="9 10">
    <name type="scientific">Micropruina glycogenica</name>
    <dbReference type="NCBI Taxonomy" id="75385"/>
    <lineage>
        <taxon>Bacteria</taxon>
        <taxon>Bacillati</taxon>
        <taxon>Actinomycetota</taxon>
        <taxon>Actinomycetes</taxon>
        <taxon>Propionibacteriales</taxon>
        <taxon>Nocardioidaceae</taxon>
        <taxon>Micropruina</taxon>
    </lineage>
</organism>
<dbReference type="KEGG" id="mgg:MPLG2_1177"/>
<feature type="binding site" evidence="7">
    <location>
        <position position="307"/>
    </location>
    <ligand>
        <name>3-phosphoshikimate</name>
        <dbReference type="ChEBI" id="CHEBI:145989"/>
    </ligand>
</feature>
<dbReference type="PANTHER" id="PTHR21090:SF5">
    <property type="entry name" value="PENTAFUNCTIONAL AROM POLYPEPTIDE"/>
    <property type="match status" value="1"/>
</dbReference>
<feature type="binding site" evidence="7">
    <location>
        <position position="404"/>
    </location>
    <ligand>
        <name>phosphoenolpyruvate</name>
        <dbReference type="ChEBI" id="CHEBI:58702"/>
    </ligand>
</feature>
<feature type="binding site" evidence="7">
    <location>
        <position position="120"/>
    </location>
    <ligand>
        <name>phosphoenolpyruvate</name>
        <dbReference type="ChEBI" id="CHEBI:58702"/>
    </ligand>
</feature>
<feature type="binding site" evidence="7">
    <location>
        <position position="165"/>
    </location>
    <ligand>
        <name>3-phosphoshikimate</name>
        <dbReference type="ChEBI" id="CHEBI:145989"/>
    </ligand>
</feature>
<dbReference type="GO" id="GO:0005737">
    <property type="term" value="C:cytoplasm"/>
    <property type="evidence" value="ECO:0007669"/>
    <property type="project" value="UniProtKB-SubCell"/>
</dbReference>